<evidence type="ECO:0000256" key="4">
    <source>
        <dbReference type="ARBA" id="ARBA00023136"/>
    </source>
</evidence>
<evidence type="ECO:0000256" key="1">
    <source>
        <dbReference type="ARBA" id="ARBA00004141"/>
    </source>
</evidence>
<accession>A0A939E084</accession>
<keyword evidence="8" id="KW-1185">Reference proteome</keyword>
<evidence type="ECO:0000256" key="2">
    <source>
        <dbReference type="ARBA" id="ARBA00022692"/>
    </source>
</evidence>
<feature type="transmembrane region" description="Helical" evidence="5">
    <location>
        <begin position="44"/>
        <end position="63"/>
    </location>
</feature>
<evidence type="ECO:0000256" key="3">
    <source>
        <dbReference type="ARBA" id="ARBA00022989"/>
    </source>
</evidence>
<protein>
    <submittedName>
        <fullName evidence="7">NfeD family protein</fullName>
    </submittedName>
</protein>
<feature type="domain" description="NfeD-like C-terminal" evidence="6">
    <location>
        <begin position="82"/>
        <end position="140"/>
    </location>
</feature>
<dbReference type="GO" id="GO:0005886">
    <property type="term" value="C:plasma membrane"/>
    <property type="evidence" value="ECO:0007669"/>
    <property type="project" value="TreeGrafter"/>
</dbReference>
<dbReference type="Proteomes" id="UP000664332">
    <property type="component" value="Unassembled WGS sequence"/>
</dbReference>
<dbReference type="PANTHER" id="PTHR33507:SF3">
    <property type="entry name" value="INNER MEMBRANE PROTEIN YBBJ"/>
    <property type="match status" value="1"/>
</dbReference>
<comment type="caution">
    <text evidence="7">The sequence shown here is derived from an EMBL/GenBank/DDBJ whole genome shotgun (WGS) entry which is preliminary data.</text>
</comment>
<dbReference type="Gene3D" id="2.40.50.140">
    <property type="entry name" value="Nucleic acid-binding proteins"/>
    <property type="match status" value="1"/>
</dbReference>
<dbReference type="EMBL" id="JAFLEQ010000003">
    <property type="protein sequence ID" value="MBN9643473.1"/>
    <property type="molecule type" value="Genomic_DNA"/>
</dbReference>
<evidence type="ECO:0000256" key="5">
    <source>
        <dbReference type="SAM" id="Phobius"/>
    </source>
</evidence>
<evidence type="ECO:0000313" key="7">
    <source>
        <dbReference type="EMBL" id="MBN9643473.1"/>
    </source>
</evidence>
<name>A0A939E084_9CORY</name>
<keyword evidence="3 5" id="KW-1133">Transmembrane helix</keyword>
<comment type="subcellular location">
    <subcellularLocation>
        <location evidence="1">Membrane</location>
        <topology evidence="1">Multi-pass membrane protein</topology>
    </subcellularLocation>
</comment>
<keyword evidence="2 5" id="KW-0812">Transmembrane</keyword>
<dbReference type="InterPro" id="IPR052165">
    <property type="entry name" value="Membrane_assoc_protease"/>
</dbReference>
<sequence length="142" mass="14681">MGPVVWLIAAVALAGLELAAGDFTLLMLAGGALAAAGIGFAGLPLWATGATFCIVSILLVFFVRPVMRRQLTSRKALDTSAKALEGSHAQVLETTSAAGGQIKLGGSIWSAKSMDPSQVFEPDDIVQVIKIDGATAIVWKNT</sequence>
<organism evidence="7 8">
    <name type="scientific">Corynebacterium mendelii</name>
    <dbReference type="NCBI Taxonomy" id="2765362"/>
    <lineage>
        <taxon>Bacteria</taxon>
        <taxon>Bacillati</taxon>
        <taxon>Actinomycetota</taxon>
        <taxon>Actinomycetes</taxon>
        <taxon>Mycobacteriales</taxon>
        <taxon>Corynebacteriaceae</taxon>
        <taxon>Corynebacterium</taxon>
    </lineage>
</organism>
<dbReference type="AlphaFoldDB" id="A0A939E084"/>
<evidence type="ECO:0000259" key="6">
    <source>
        <dbReference type="Pfam" id="PF01957"/>
    </source>
</evidence>
<dbReference type="RefSeq" id="WP_207118179.1">
    <property type="nucleotide sequence ID" value="NZ_JAFLEQ010000003.1"/>
</dbReference>
<dbReference type="PANTHER" id="PTHR33507">
    <property type="entry name" value="INNER MEMBRANE PROTEIN YBBJ"/>
    <property type="match status" value="1"/>
</dbReference>
<proteinExistence type="predicted"/>
<dbReference type="InterPro" id="IPR002810">
    <property type="entry name" value="NfeD-like_C"/>
</dbReference>
<dbReference type="Pfam" id="PF01957">
    <property type="entry name" value="NfeD"/>
    <property type="match status" value="1"/>
</dbReference>
<keyword evidence="4 5" id="KW-0472">Membrane</keyword>
<evidence type="ECO:0000313" key="8">
    <source>
        <dbReference type="Proteomes" id="UP000664332"/>
    </source>
</evidence>
<gene>
    <name evidence="7" type="ORF">JZY06_02350</name>
</gene>
<dbReference type="InterPro" id="IPR012340">
    <property type="entry name" value="NA-bd_OB-fold"/>
</dbReference>
<reference evidence="7" key="1">
    <citation type="submission" date="2021-03" db="EMBL/GenBank/DDBJ databases">
        <authorList>
            <person name="Sun Q."/>
        </authorList>
    </citation>
    <scope>NUCLEOTIDE SEQUENCE</scope>
    <source>
        <strain evidence="7">CCM 8862</strain>
    </source>
</reference>